<evidence type="ECO:0000313" key="1">
    <source>
        <dbReference type="EMBL" id="KAF7494307.1"/>
    </source>
</evidence>
<evidence type="ECO:0000313" key="3">
    <source>
        <dbReference type="Proteomes" id="UP000070412"/>
    </source>
</evidence>
<dbReference type="InterPro" id="IPR011990">
    <property type="entry name" value="TPR-like_helical_dom_sf"/>
</dbReference>
<evidence type="ECO:0008006" key="4">
    <source>
        <dbReference type="Google" id="ProtNLM"/>
    </source>
</evidence>
<name>A0A834VE89_SARSC</name>
<sequence>MTNEQIYRKWDEKLKQKHPDYDQIEKELLDAWMVDQNQPEIFWRLGSVVYSMSLDLFDTEEIKKKTIEAFRYVEKALKLFEENHLESFEAFKWSSITSGKLALIETDIEEKIKYTKIFLNSIRKCIEQRPNDQLVLFMQGRFQLALTLLTDEERKILKEKLPEAAEINFGDAEQKLRRSIELNPEFIDCYITLAYLLIKSEKASQAKAIVKRGLEVEIINKSDEMIHKELLKIQKTLE</sequence>
<dbReference type="EnsemblMetazoa" id="SSS_3215s_mrna">
    <property type="protein sequence ID" value="KAF7494307.1"/>
    <property type="gene ID" value="SSS_3215"/>
</dbReference>
<reference evidence="2" key="3">
    <citation type="submission" date="2022-06" db="UniProtKB">
        <authorList>
            <consortium name="EnsemblMetazoa"/>
        </authorList>
    </citation>
    <scope>IDENTIFICATION</scope>
</reference>
<dbReference type="EMBL" id="WVUK01000053">
    <property type="protein sequence ID" value="KAF7494307.1"/>
    <property type="molecule type" value="Genomic_DNA"/>
</dbReference>
<reference evidence="3" key="1">
    <citation type="journal article" date="2020" name="PLoS Negl. Trop. Dis.">
        <title>High-quality nuclear genome for Sarcoptes scabiei-A critical resource for a neglected parasite.</title>
        <authorList>
            <person name="Korhonen P.K."/>
            <person name="Gasser R.B."/>
            <person name="Ma G."/>
            <person name="Wang T."/>
            <person name="Stroehlein A.J."/>
            <person name="Young N.D."/>
            <person name="Ang C.S."/>
            <person name="Fernando D.D."/>
            <person name="Lu H.C."/>
            <person name="Taylor S."/>
            <person name="Reynolds S.L."/>
            <person name="Mofiz E."/>
            <person name="Najaraj S.H."/>
            <person name="Gowda H."/>
            <person name="Madugundu A."/>
            <person name="Renuse S."/>
            <person name="Holt D."/>
            <person name="Pandey A."/>
            <person name="Papenfuss A.T."/>
            <person name="Fischer K."/>
        </authorList>
    </citation>
    <scope>NUCLEOTIDE SEQUENCE [LARGE SCALE GENOMIC DNA]</scope>
</reference>
<protein>
    <recommendedName>
        <fullName evidence="4">Regulator of microtubule dynamics protein 1-like protein</fullName>
    </recommendedName>
</protein>
<keyword evidence="3" id="KW-1185">Reference proteome</keyword>
<dbReference type="SUPFAM" id="SSF48452">
    <property type="entry name" value="TPR-like"/>
    <property type="match status" value="1"/>
</dbReference>
<evidence type="ECO:0000313" key="2">
    <source>
        <dbReference type="EnsemblMetazoa" id="KAF7494307.1"/>
    </source>
</evidence>
<dbReference type="Gene3D" id="1.25.40.10">
    <property type="entry name" value="Tetratricopeptide repeat domain"/>
    <property type="match status" value="1"/>
</dbReference>
<reference evidence="1" key="2">
    <citation type="submission" date="2020-01" db="EMBL/GenBank/DDBJ databases">
        <authorList>
            <person name="Korhonen P.K.K."/>
            <person name="Guangxu M.G."/>
            <person name="Wang T.W."/>
            <person name="Stroehlein A.J.S."/>
            <person name="Young N.D."/>
            <person name="Ang C.-S.A."/>
            <person name="Fernando D.W.F."/>
            <person name="Lu H.L."/>
            <person name="Taylor S.T."/>
            <person name="Ehtesham M.E.M."/>
            <person name="Najaraj S.H.N."/>
            <person name="Harsha G.H.G."/>
            <person name="Madugundu A.M."/>
            <person name="Renuse S.R."/>
            <person name="Holt D.H."/>
            <person name="Pandey A.P."/>
            <person name="Papenfuss A.P."/>
            <person name="Gasser R.B.G."/>
            <person name="Fischer K.F."/>
        </authorList>
    </citation>
    <scope>NUCLEOTIDE SEQUENCE</scope>
    <source>
        <strain evidence="1">SSS_KF_BRIS2020</strain>
    </source>
</reference>
<dbReference type="InterPro" id="IPR049039">
    <property type="entry name" value="RMD1-3_a_helical_rpt"/>
</dbReference>
<dbReference type="OMA" id="MANFEAW"/>
<proteinExistence type="predicted"/>
<dbReference type="OrthoDB" id="69711at2759"/>
<dbReference type="Proteomes" id="UP000070412">
    <property type="component" value="Unassembled WGS sequence"/>
</dbReference>
<dbReference type="Pfam" id="PF21033">
    <property type="entry name" value="RMD1-3"/>
    <property type="match status" value="1"/>
</dbReference>
<organism evidence="1">
    <name type="scientific">Sarcoptes scabiei</name>
    <name type="common">Itch mite</name>
    <name type="synonym">Acarus scabiei</name>
    <dbReference type="NCBI Taxonomy" id="52283"/>
    <lineage>
        <taxon>Eukaryota</taxon>
        <taxon>Metazoa</taxon>
        <taxon>Ecdysozoa</taxon>
        <taxon>Arthropoda</taxon>
        <taxon>Chelicerata</taxon>
        <taxon>Arachnida</taxon>
        <taxon>Acari</taxon>
        <taxon>Acariformes</taxon>
        <taxon>Sarcoptiformes</taxon>
        <taxon>Astigmata</taxon>
        <taxon>Psoroptidia</taxon>
        <taxon>Sarcoptoidea</taxon>
        <taxon>Sarcoptidae</taxon>
        <taxon>Sarcoptinae</taxon>
        <taxon>Sarcoptes</taxon>
    </lineage>
</organism>
<gene>
    <name evidence="1" type="ORF">SSS_3215</name>
</gene>
<accession>A0A834VE89</accession>
<dbReference type="AlphaFoldDB" id="A0A834VE89"/>